<dbReference type="OrthoDB" id="3691487at2759"/>
<dbReference type="GeneID" id="19121488"/>
<evidence type="ECO:0000256" key="2">
    <source>
        <dbReference type="PROSITE-ProRule" id="PRU00023"/>
    </source>
</evidence>
<dbReference type="PANTHER" id="PTHR46082">
    <property type="entry name" value="ATP/GTP-BINDING PROTEIN-RELATED"/>
    <property type="match status" value="1"/>
</dbReference>
<dbReference type="Gene3D" id="3.40.50.1580">
    <property type="entry name" value="Nucleoside phosphorylase domain"/>
    <property type="match status" value="1"/>
</dbReference>
<evidence type="ECO:0000313" key="6">
    <source>
        <dbReference type="EMBL" id="EUC41984.1"/>
    </source>
</evidence>
<dbReference type="KEGG" id="bor:COCMIDRAFT_29341"/>
<dbReference type="InterPro" id="IPR036770">
    <property type="entry name" value="Ankyrin_rpt-contain_sf"/>
</dbReference>
<reference evidence="6 7" key="1">
    <citation type="journal article" date="2013" name="PLoS Genet.">
        <title>Comparative genome structure, secondary metabolite, and effector coding capacity across Cochliobolus pathogens.</title>
        <authorList>
            <person name="Condon B.J."/>
            <person name="Leng Y."/>
            <person name="Wu D."/>
            <person name="Bushley K.E."/>
            <person name="Ohm R.A."/>
            <person name="Otillar R."/>
            <person name="Martin J."/>
            <person name="Schackwitz W."/>
            <person name="Grimwood J."/>
            <person name="MohdZainudin N."/>
            <person name="Xue C."/>
            <person name="Wang R."/>
            <person name="Manning V.A."/>
            <person name="Dhillon B."/>
            <person name="Tu Z.J."/>
            <person name="Steffenson B.J."/>
            <person name="Salamov A."/>
            <person name="Sun H."/>
            <person name="Lowry S."/>
            <person name="LaButti K."/>
            <person name="Han J."/>
            <person name="Copeland A."/>
            <person name="Lindquist E."/>
            <person name="Barry K."/>
            <person name="Schmutz J."/>
            <person name="Baker S.E."/>
            <person name="Ciuffetti L.M."/>
            <person name="Grigoriev I.V."/>
            <person name="Zhong S."/>
            <person name="Turgeon B.G."/>
        </authorList>
    </citation>
    <scope>NUCLEOTIDE SEQUENCE [LARGE SCALE GENOMIC DNA]</scope>
    <source>
        <strain evidence="6 7">ATCC 44560</strain>
    </source>
</reference>
<organism evidence="6 7">
    <name type="scientific">Bipolaris oryzae ATCC 44560</name>
    <dbReference type="NCBI Taxonomy" id="930090"/>
    <lineage>
        <taxon>Eukaryota</taxon>
        <taxon>Fungi</taxon>
        <taxon>Dikarya</taxon>
        <taxon>Ascomycota</taxon>
        <taxon>Pezizomycotina</taxon>
        <taxon>Dothideomycetes</taxon>
        <taxon>Pleosporomycetidae</taxon>
        <taxon>Pleosporales</taxon>
        <taxon>Pleosporineae</taxon>
        <taxon>Pleosporaceae</taxon>
        <taxon>Bipolaris</taxon>
    </lineage>
</organism>
<dbReference type="InterPro" id="IPR053137">
    <property type="entry name" value="NLR-like"/>
</dbReference>
<feature type="domain" description="Nephrocystin 3-like N-terminal" evidence="5">
    <location>
        <begin position="377"/>
        <end position="451"/>
    </location>
</feature>
<feature type="compositionally biased region" description="Polar residues" evidence="3">
    <location>
        <begin position="359"/>
        <end position="369"/>
    </location>
</feature>
<evidence type="ECO:0000256" key="3">
    <source>
        <dbReference type="SAM" id="MobiDB-lite"/>
    </source>
</evidence>
<dbReference type="PROSITE" id="PS50297">
    <property type="entry name" value="ANK_REP_REGION"/>
    <property type="match status" value="2"/>
</dbReference>
<dbReference type="SMART" id="SM00248">
    <property type="entry name" value="ANK"/>
    <property type="match status" value="10"/>
</dbReference>
<keyword evidence="7" id="KW-1185">Reference proteome</keyword>
<dbReference type="RefSeq" id="XP_007691506.1">
    <property type="nucleotide sequence ID" value="XM_007693316.1"/>
</dbReference>
<feature type="repeat" description="ANK" evidence="2">
    <location>
        <begin position="1112"/>
        <end position="1136"/>
    </location>
</feature>
<sequence>MPRQLRREDYTVGWVCALPIELAAAQEMLDEEHLDLKHDASDNDENLYALGSIGGHNVVIVCLPAGQIGNNPAAAVAMQMRATFKKIQFGLMVGIGGGVPSAADIRLGDVVASQPHGIFAGVVQYDIGKNTPSGFERTGSLNAPPKLLLAALVRVRANEVRGRSKLSEHVAKLEGSIAEFQRSEAGPDVLFEAAYDHEADDRGKGQTCDGWDLSRQITRRTRDARKKVAVHYGTIASGNQVMRSAIERDRVSTELGGVLCFEMEATGLMNSFPCLAIRGICDYADSHKNKWWQPYAAATAAAYAKEVLLTIPQAEVSELRTAEDATQSKKRNSERSRSPDAKRRKVDGTEDLETGTTDQQKFTASVSLSSEQREKEKRYGRDAWEWAENELKEALSNILSEATHHRHVVVFIDALDECGEDPAKSLLAYFRDLIHQAKSKHARFRICLSSRHYPILALDTIPSIQVEKMNDQDIRWYVRERLKDITSETKREQIQAEILSKSNGGFQWVFLVTRGIVDKNLNGIKAEKLLEKIATCPKTLSKMYETILNGVPAADQHQMIKVFQWVLFAERPLSAQELRDALATDKNMSYRTARDLRTHEGWSDTLVDFERYVKHISRGLICFQSRELWEQYELNGPDSDREAQLIDQSVADFLKEEFSGLFGNHLTAAHSFIGSSQLQISRSCLRYMILEDILEDATLPRGVVSSKSPLAPYAVRFLFTHITEVEKEGVHQSDLISVMQWTPNSEIMRRLATLWRALDPDSRYKPFGWPFIQATALHVSVSFGSMSAVDTLLDSGFKEFEGRDADGDTSLMLAITKGYQDIALVLLDRIMDCEGQQRQHNANKDCGVTPLSVACATVINAQNNNGETALDFALEYNMRGVVFKLVEAGASPEHLGRQAALIAHVISHGDMKLLSILIEKKVKLDGAVFFALKEQPPLQDSVLEGMIFQLLSAGANTARSSELDIRPERQDDYDTDDEDISDYDTDALELVSRRGLTDVVEMLLQHGAPVALQNDLGECPLMIATRNRHKEIVRILLSRAPSLVEMEDAYGSTALDEAFSSEPEIMKLLLQEGEFSTPTTSCKTYFSNLHETDWLFILKLFYNVDPDSKDNSGSTPLLHAARNGNSVIVQQLLDTGKVNADAKDNNGWTPLLWAVSNGCEVVVRQLLDTDKVNADADDNNGWTTLLWAAYSGHEAVVKQLLDTGKVDANTKDKHGWMPLLWAAHEGHEAVFTHHYAKSNHQPTKLPHICKDKSGR</sequence>
<dbReference type="PROSITE" id="PS50088">
    <property type="entry name" value="ANK_REPEAT"/>
    <property type="match status" value="3"/>
</dbReference>
<evidence type="ECO:0000259" key="4">
    <source>
        <dbReference type="Pfam" id="PF01048"/>
    </source>
</evidence>
<dbReference type="SUPFAM" id="SSF48403">
    <property type="entry name" value="Ankyrin repeat"/>
    <property type="match status" value="2"/>
</dbReference>
<name>W6Z2U9_COCMI</name>
<dbReference type="HOGENOM" id="CLU_000288_34_2_1"/>
<proteinExistence type="predicted"/>
<dbReference type="AlphaFoldDB" id="W6Z2U9"/>
<feature type="repeat" description="ANK" evidence="2">
    <location>
        <begin position="983"/>
        <end position="1015"/>
    </location>
</feature>
<evidence type="ECO:0000313" key="7">
    <source>
        <dbReference type="Proteomes" id="UP000054032"/>
    </source>
</evidence>
<feature type="region of interest" description="Disordered" evidence="3">
    <location>
        <begin position="319"/>
        <end position="369"/>
    </location>
</feature>
<dbReference type="EMBL" id="KI964078">
    <property type="protein sequence ID" value="EUC41984.1"/>
    <property type="molecule type" value="Genomic_DNA"/>
</dbReference>
<feature type="compositionally biased region" description="Basic and acidic residues" evidence="3">
    <location>
        <begin position="319"/>
        <end position="341"/>
    </location>
</feature>
<protein>
    <submittedName>
        <fullName evidence="6">Uncharacterized protein</fullName>
    </submittedName>
</protein>
<keyword evidence="2" id="KW-0040">ANK repeat</keyword>
<gene>
    <name evidence="6" type="ORF">COCMIDRAFT_29341</name>
</gene>
<feature type="repeat" description="ANK" evidence="2">
    <location>
        <begin position="1180"/>
        <end position="1204"/>
    </location>
</feature>
<dbReference type="InterPro" id="IPR056884">
    <property type="entry name" value="NPHP3-like_N"/>
</dbReference>
<dbReference type="InterPro" id="IPR000845">
    <property type="entry name" value="Nucleoside_phosphorylase_d"/>
</dbReference>
<accession>W6Z2U9</accession>
<dbReference type="eggNOG" id="KOG4177">
    <property type="taxonomic scope" value="Eukaryota"/>
</dbReference>
<dbReference type="GO" id="GO:0003824">
    <property type="term" value="F:catalytic activity"/>
    <property type="evidence" value="ECO:0007669"/>
    <property type="project" value="InterPro"/>
</dbReference>
<dbReference type="Pfam" id="PF13637">
    <property type="entry name" value="Ank_4"/>
    <property type="match status" value="1"/>
</dbReference>
<dbReference type="GO" id="GO:0009116">
    <property type="term" value="P:nucleoside metabolic process"/>
    <property type="evidence" value="ECO:0007669"/>
    <property type="project" value="InterPro"/>
</dbReference>
<keyword evidence="1" id="KW-0677">Repeat</keyword>
<feature type="domain" description="Nucleoside phosphorylase" evidence="4">
    <location>
        <begin position="12"/>
        <end position="308"/>
    </location>
</feature>
<dbReference type="PANTHER" id="PTHR46082:SF11">
    <property type="entry name" value="AAA+ ATPASE DOMAIN-CONTAINING PROTEIN-RELATED"/>
    <property type="match status" value="1"/>
</dbReference>
<evidence type="ECO:0000256" key="1">
    <source>
        <dbReference type="ARBA" id="ARBA00022737"/>
    </source>
</evidence>
<dbReference type="Pfam" id="PF12796">
    <property type="entry name" value="Ank_2"/>
    <property type="match status" value="3"/>
</dbReference>
<dbReference type="Pfam" id="PF24883">
    <property type="entry name" value="NPHP3_N"/>
    <property type="match status" value="1"/>
</dbReference>
<evidence type="ECO:0000259" key="5">
    <source>
        <dbReference type="Pfam" id="PF24883"/>
    </source>
</evidence>
<dbReference type="SUPFAM" id="SSF53167">
    <property type="entry name" value="Purine and uridine phosphorylases"/>
    <property type="match status" value="1"/>
</dbReference>
<dbReference type="Pfam" id="PF01048">
    <property type="entry name" value="PNP_UDP_1"/>
    <property type="match status" value="1"/>
</dbReference>
<dbReference type="InterPro" id="IPR035994">
    <property type="entry name" value="Nucleoside_phosphorylase_sf"/>
</dbReference>
<dbReference type="Proteomes" id="UP000054032">
    <property type="component" value="Unassembled WGS sequence"/>
</dbReference>
<dbReference type="InterPro" id="IPR002110">
    <property type="entry name" value="Ankyrin_rpt"/>
</dbReference>
<dbReference type="Gene3D" id="1.25.40.20">
    <property type="entry name" value="Ankyrin repeat-containing domain"/>
    <property type="match status" value="2"/>
</dbReference>